<feature type="transmembrane region" description="Helical" evidence="7">
    <location>
        <begin position="290"/>
        <end position="309"/>
    </location>
</feature>
<dbReference type="EMBL" id="OV170224">
    <property type="protein sequence ID" value="CAH0723973.1"/>
    <property type="molecule type" value="Genomic_DNA"/>
</dbReference>
<evidence type="ECO:0000256" key="4">
    <source>
        <dbReference type="ARBA" id="ARBA00022692"/>
    </source>
</evidence>
<dbReference type="PROSITE" id="PS00216">
    <property type="entry name" value="SUGAR_TRANSPORT_1"/>
    <property type="match status" value="1"/>
</dbReference>
<evidence type="ECO:0000256" key="2">
    <source>
        <dbReference type="ARBA" id="ARBA00008335"/>
    </source>
</evidence>
<feature type="transmembrane region" description="Helical" evidence="7">
    <location>
        <begin position="193"/>
        <end position="213"/>
    </location>
</feature>
<evidence type="ECO:0000256" key="6">
    <source>
        <dbReference type="ARBA" id="ARBA00023136"/>
    </source>
</evidence>
<dbReference type="PANTHER" id="PTHR23511:SF34">
    <property type="entry name" value="SYNAPTIC VESICLE GLYCOPROTEIN 2"/>
    <property type="match status" value="1"/>
</dbReference>
<feature type="transmembrane region" description="Helical" evidence="7">
    <location>
        <begin position="378"/>
        <end position="399"/>
    </location>
</feature>
<dbReference type="InterPro" id="IPR036259">
    <property type="entry name" value="MFS_trans_sf"/>
</dbReference>
<evidence type="ECO:0000256" key="1">
    <source>
        <dbReference type="ARBA" id="ARBA00004141"/>
    </source>
</evidence>
<comment type="similarity">
    <text evidence="2">Belongs to the major facilitator superfamily.</text>
</comment>
<dbReference type="InterPro" id="IPR020846">
    <property type="entry name" value="MFS_dom"/>
</dbReference>
<keyword evidence="10" id="KW-1185">Reference proteome</keyword>
<evidence type="ECO:0000259" key="8">
    <source>
        <dbReference type="PROSITE" id="PS50850"/>
    </source>
</evidence>
<keyword evidence="6 7" id="KW-0472">Membrane</keyword>
<feature type="transmembrane region" description="Helical" evidence="7">
    <location>
        <begin position="346"/>
        <end position="366"/>
    </location>
</feature>
<feature type="transmembrane region" description="Helical" evidence="7">
    <location>
        <begin position="103"/>
        <end position="128"/>
    </location>
</feature>
<comment type="subcellular location">
    <subcellularLocation>
        <location evidence="1">Membrane</location>
        <topology evidence="1">Multi-pass membrane protein</topology>
    </subcellularLocation>
</comment>
<reference evidence="9" key="1">
    <citation type="submission" date="2021-12" db="EMBL/GenBank/DDBJ databases">
        <authorList>
            <person name="Martin H S."/>
        </authorList>
    </citation>
    <scope>NUCLEOTIDE SEQUENCE</scope>
</reference>
<dbReference type="GO" id="GO:0022857">
    <property type="term" value="F:transmembrane transporter activity"/>
    <property type="evidence" value="ECO:0007669"/>
    <property type="project" value="InterPro"/>
</dbReference>
<sequence>MVVSEDKVTLEVALNKAGFGLYSYLIASLSGLVIISVACIAYGTTIIIPTSACELKTTTAQRGILAATPLVGLIIGAILWGYLTDVFGRRFTLLISLLSSATVNALASLSVNWVMLMILQFTATLLASGQYSQAMTILSESVPMAKRNIVVILVGSIFLLAQGIMAVLAIPIIPLTFSYELPSLGIYWNSWRTLLLVYSAPSIISAIWLYFMCESPKFLYSKGRNIEALDVLKKIYRLNHLGKKEEFEPDAVPCSLNVTSLLMVLGVGAMQSVVNALISLVVDRFGRRNMVMFVTSLCGVCGVLVNLIPNAITSAVMFMVFLNGIVTYGLYTAISVALFPTYLRATAVAFTMTGTRIASFASIQILNALLETNCEGGFYVYSVLFACKDAFILNCFYFLTPDAKRRVL</sequence>
<evidence type="ECO:0000256" key="7">
    <source>
        <dbReference type="SAM" id="Phobius"/>
    </source>
</evidence>
<dbReference type="Pfam" id="PF00083">
    <property type="entry name" value="Sugar_tr"/>
    <property type="match status" value="2"/>
</dbReference>
<accession>A0A8J9VK11</accession>
<dbReference type="Proteomes" id="UP000838878">
    <property type="component" value="Chromosome 4"/>
</dbReference>
<keyword evidence="3" id="KW-0813">Transport</keyword>
<feature type="transmembrane region" description="Helical" evidence="7">
    <location>
        <begin position="20"/>
        <end position="43"/>
    </location>
</feature>
<name>A0A8J9VK11_9NEOP</name>
<dbReference type="PANTHER" id="PTHR23511">
    <property type="entry name" value="SYNAPTIC VESICLE GLYCOPROTEIN 2"/>
    <property type="match status" value="1"/>
</dbReference>
<feature type="non-terminal residue" evidence="9">
    <location>
        <position position="408"/>
    </location>
</feature>
<keyword evidence="5 7" id="KW-1133">Transmembrane helix</keyword>
<dbReference type="OrthoDB" id="4139357at2759"/>
<organism evidence="9 10">
    <name type="scientific">Brenthis ino</name>
    <name type="common">lesser marbled fritillary</name>
    <dbReference type="NCBI Taxonomy" id="405034"/>
    <lineage>
        <taxon>Eukaryota</taxon>
        <taxon>Metazoa</taxon>
        <taxon>Ecdysozoa</taxon>
        <taxon>Arthropoda</taxon>
        <taxon>Hexapoda</taxon>
        <taxon>Insecta</taxon>
        <taxon>Pterygota</taxon>
        <taxon>Neoptera</taxon>
        <taxon>Endopterygota</taxon>
        <taxon>Lepidoptera</taxon>
        <taxon>Glossata</taxon>
        <taxon>Ditrysia</taxon>
        <taxon>Papilionoidea</taxon>
        <taxon>Nymphalidae</taxon>
        <taxon>Heliconiinae</taxon>
        <taxon>Argynnini</taxon>
        <taxon>Brenthis</taxon>
    </lineage>
</organism>
<dbReference type="AlphaFoldDB" id="A0A8J9VK11"/>
<dbReference type="GO" id="GO:0016020">
    <property type="term" value="C:membrane"/>
    <property type="evidence" value="ECO:0007669"/>
    <property type="project" value="UniProtKB-SubCell"/>
</dbReference>
<keyword evidence="4 7" id="KW-0812">Transmembrane</keyword>
<evidence type="ECO:0000256" key="3">
    <source>
        <dbReference type="ARBA" id="ARBA00022448"/>
    </source>
</evidence>
<evidence type="ECO:0000313" key="10">
    <source>
        <dbReference type="Proteomes" id="UP000838878"/>
    </source>
</evidence>
<dbReference type="PROSITE" id="PS50850">
    <property type="entry name" value="MFS"/>
    <property type="match status" value="1"/>
</dbReference>
<evidence type="ECO:0000313" key="9">
    <source>
        <dbReference type="EMBL" id="CAH0723973.1"/>
    </source>
</evidence>
<feature type="domain" description="Major facilitator superfamily (MFS) profile" evidence="8">
    <location>
        <begin position="24"/>
        <end position="408"/>
    </location>
</feature>
<feature type="transmembrane region" description="Helical" evidence="7">
    <location>
        <begin position="149"/>
        <end position="173"/>
    </location>
</feature>
<dbReference type="InterPro" id="IPR005829">
    <property type="entry name" value="Sugar_transporter_CS"/>
</dbReference>
<proteinExistence type="inferred from homology"/>
<feature type="transmembrane region" description="Helical" evidence="7">
    <location>
        <begin position="64"/>
        <end position="83"/>
    </location>
</feature>
<dbReference type="SUPFAM" id="SSF103473">
    <property type="entry name" value="MFS general substrate transporter"/>
    <property type="match status" value="1"/>
</dbReference>
<dbReference type="Gene3D" id="1.20.1250.20">
    <property type="entry name" value="MFS general substrate transporter like domains"/>
    <property type="match status" value="2"/>
</dbReference>
<evidence type="ECO:0000256" key="5">
    <source>
        <dbReference type="ARBA" id="ARBA00022989"/>
    </source>
</evidence>
<gene>
    <name evidence="9" type="ORF">BINO364_LOCUS9738</name>
</gene>
<protein>
    <recommendedName>
        <fullName evidence="8">Major facilitator superfamily (MFS) profile domain-containing protein</fullName>
    </recommendedName>
</protein>
<feature type="transmembrane region" description="Helical" evidence="7">
    <location>
        <begin position="315"/>
        <end position="339"/>
    </location>
</feature>
<dbReference type="InterPro" id="IPR005828">
    <property type="entry name" value="MFS_sugar_transport-like"/>
</dbReference>